<dbReference type="Pfam" id="PF20168">
    <property type="entry name" value="PDS5"/>
    <property type="match status" value="1"/>
</dbReference>
<dbReference type="InParanoid" id="K7UQ23"/>
<gene>
    <name evidence="4" type="ORF">ZEAMMB73_Zm00001d053305</name>
</gene>
<dbReference type="STRING" id="4577.K7UQ23"/>
<dbReference type="PANTHER" id="PTHR31133:SF8">
    <property type="entry name" value="OS04G0483200 PROTEIN"/>
    <property type="match status" value="1"/>
</dbReference>
<dbReference type="AlphaFoldDB" id="K7UQ23"/>
<reference evidence="4" key="1">
    <citation type="submission" date="2015-12" db="EMBL/GenBank/DDBJ databases">
        <title>Update maize B73 reference genome by single molecule sequencing technologies.</title>
        <authorList>
            <consortium name="Maize Genome Sequencing Project"/>
            <person name="Ware D."/>
        </authorList>
    </citation>
    <scope>NUCLEOTIDE SEQUENCE</scope>
    <source>
        <tissue evidence="4">Seedling</tissue>
    </source>
</reference>
<proteinExistence type="predicted"/>
<dbReference type="ExpressionAtlas" id="K7UQ23">
    <property type="expression patterns" value="baseline and differential"/>
</dbReference>
<evidence type="ECO:0000256" key="1">
    <source>
        <dbReference type="ARBA" id="ARBA00023015"/>
    </source>
</evidence>
<evidence type="ECO:0000313" key="4">
    <source>
        <dbReference type="EMBL" id="AQK59219.1"/>
    </source>
</evidence>
<dbReference type="SMR" id="K7UQ23"/>
<dbReference type="PANTHER" id="PTHR31133">
    <property type="entry name" value="MEMBRANE PROTEIN"/>
    <property type="match status" value="1"/>
</dbReference>
<protein>
    <submittedName>
        <fullName evidence="4">Steroid nuclear receptor ligand-binding</fullName>
    </submittedName>
</protein>
<dbReference type="PaxDb" id="4577-GRMZM2G442128_P01"/>
<dbReference type="SUPFAM" id="SSF48508">
    <property type="entry name" value="Nuclear receptor ligand-binding domain"/>
    <property type="match status" value="1"/>
</dbReference>
<evidence type="ECO:0000256" key="3">
    <source>
        <dbReference type="ARBA" id="ARBA00023170"/>
    </source>
</evidence>
<name>K7UQ23_MAIZE</name>
<accession>K7UQ23</accession>
<dbReference type="EMBL" id="CM000780">
    <property type="protein sequence ID" value="AQK59219.1"/>
    <property type="molecule type" value="Genomic_DNA"/>
</dbReference>
<sequence>MKVEECFLKVEQSPPESTSNALQLATAALVKKELLAHADSNIILVVASCISEITWITAPDAPYDDDAMKDVLSLIVEAFKHLDDIESPFFGRRTSILDTIAKVQSCVDGTWSTITGSCTVVRDVKDLLFHSYFSLMDDLRLQKPPDGEPYEIRNQGEDLVNRGVITMKDIEEMKSGKVGSGVLNVGLPAYVILNALLRSAKADSVGLILSDGSEITSDNRPKNTIFDWFFDPLMVIKEQIKAENLTDEEEEYLKMCVLLAGDPSRLKGSLPHVPSLIERKKADIDAFTRRLQGITKSISRYPTSKSRFDVLVKALLSELERTMGQSGNGSQSQAHRLRNSVARMLSQKSMGKTANIREKRKRRNYL</sequence>
<dbReference type="eggNOG" id="KOG1525">
    <property type="taxonomic scope" value="Eukaryota"/>
</dbReference>
<organism evidence="4">
    <name type="scientific">Zea mays</name>
    <name type="common">Maize</name>
    <dbReference type="NCBI Taxonomy" id="4577"/>
    <lineage>
        <taxon>Eukaryota</taxon>
        <taxon>Viridiplantae</taxon>
        <taxon>Streptophyta</taxon>
        <taxon>Embryophyta</taxon>
        <taxon>Tracheophyta</taxon>
        <taxon>Spermatophyta</taxon>
        <taxon>Magnoliopsida</taxon>
        <taxon>Liliopsida</taxon>
        <taxon>Poales</taxon>
        <taxon>Poaceae</taxon>
        <taxon>PACMAD clade</taxon>
        <taxon>Panicoideae</taxon>
        <taxon>Andropogonodae</taxon>
        <taxon>Andropogoneae</taxon>
        <taxon>Tripsacinae</taxon>
        <taxon>Zea</taxon>
    </lineage>
</organism>
<dbReference type="InterPro" id="IPR035500">
    <property type="entry name" value="NHR-like_dom_sf"/>
</dbReference>
<evidence type="ECO:0000256" key="2">
    <source>
        <dbReference type="ARBA" id="ARBA00023163"/>
    </source>
</evidence>
<dbReference type="HOGENOM" id="CLU_757311_0_0_1"/>
<keyword evidence="3 4" id="KW-0675">Receptor</keyword>
<keyword evidence="1" id="KW-0805">Transcription regulation</keyword>
<keyword evidence="2" id="KW-0804">Transcription</keyword>
<dbReference type="InterPro" id="IPR040229">
    <property type="entry name" value="At3g27390-like"/>
</dbReference>